<evidence type="ECO:0000256" key="1">
    <source>
        <dbReference type="SAM" id="MobiDB-lite"/>
    </source>
</evidence>
<dbReference type="EMBL" id="MU005995">
    <property type="protein sequence ID" value="KAF2859246.1"/>
    <property type="molecule type" value="Genomic_DNA"/>
</dbReference>
<accession>A0A6A7BV83</accession>
<reference evidence="2" key="1">
    <citation type="journal article" date="2020" name="Stud. Mycol.">
        <title>101 Dothideomycetes genomes: a test case for predicting lifestyles and emergence of pathogens.</title>
        <authorList>
            <person name="Haridas S."/>
            <person name="Albert R."/>
            <person name="Binder M."/>
            <person name="Bloem J."/>
            <person name="Labutti K."/>
            <person name="Salamov A."/>
            <person name="Andreopoulos B."/>
            <person name="Baker S."/>
            <person name="Barry K."/>
            <person name="Bills G."/>
            <person name="Bluhm B."/>
            <person name="Cannon C."/>
            <person name="Castanera R."/>
            <person name="Culley D."/>
            <person name="Daum C."/>
            <person name="Ezra D."/>
            <person name="Gonzalez J."/>
            <person name="Henrissat B."/>
            <person name="Kuo A."/>
            <person name="Liang C."/>
            <person name="Lipzen A."/>
            <person name="Lutzoni F."/>
            <person name="Magnuson J."/>
            <person name="Mondo S."/>
            <person name="Nolan M."/>
            <person name="Ohm R."/>
            <person name="Pangilinan J."/>
            <person name="Park H.-J."/>
            <person name="Ramirez L."/>
            <person name="Alfaro M."/>
            <person name="Sun H."/>
            <person name="Tritt A."/>
            <person name="Yoshinaga Y."/>
            <person name="Zwiers L.-H."/>
            <person name="Turgeon B."/>
            <person name="Goodwin S."/>
            <person name="Spatafora J."/>
            <person name="Crous P."/>
            <person name="Grigoriev I."/>
        </authorList>
    </citation>
    <scope>NUCLEOTIDE SEQUENCE</scope>
    <source>
        <strain evidence="2">CBS 480.64</strain>
    </source>
</reference>
<protein>
    <submittedName>
        <fullName evidence="2">Uncharacterized protein</fullName>
    </submittedName>
</protein>
<feature type="region of interest" description="Disordered" evidence="1">
    <location>
        <begin position="37"/>
        <end position="87"/>
    </location>
</feature>
<feature type="compositionally biased region" description="Polar residues" evidence="1">
    <location>
        <begin position="59"/>
        <end position="68"/>
    </location>
</feature>
<sequence>MYTVAWQDLQMGFNYSIILNQNDIDTTIDLGNVDTVNYAPSKGNSRASGSRQTRPEGYQSGTPRGISSQRGRGPRAQAGGRRAYPRTDVQGFDSENVADAHDNVYYIESADRIDSHRLLNNVLSTRQSNTMSSVWSCPMNYDKRDWHVFHCKSFTAIKQSPSPLAAAANISLVKHLRSDKCFLCGATVQTRCSS</sequence>
<keyword evidence="3" id="KW-1185">Reference proteome</keyword>
<feature type="compositionally biased region" description="Polar residues" evidence="1">
    <location>
        <begin position="42"/>
        <end position="52"/>
    </location>
</feature>
<proteinExistence type="predicted"/>
<name>A0A6A7BV83_9PEZI</name>
<dbReference type="Proteomes" id="UP000799421">
    <property type="component" value="Unassembled WGS sequence"/>
</dbReference>
<feature type="compositionally biased region" description="Low complexity" evidence="1">
    <location>
        <begin position="69"/>
        <end position="82"/>
    </location>
</feature>
<evidence type="ECO:0000313" key="3">
    <source>
        <dbReference type="Proteomes" id="UP000799421"/>
    </source>
</evidence>
<dbReference type="AlphaFoldDB" id="A0A6A7BV83"/>
<organism evidence="2 3">
    <name type="scientific">Piedraia hortae CBS 480.64</name>
    <dbReference type="NCBI Taxonomy" id="1314780"/>
    <lineage>
        <taxon>Eukaryota</taxon>
        <taxon>Fungi</taxon>
        <taxon>Dikarya</taxon>
        <taxon>Ascomycota</taxon>
        <taxon>Pezizomycotina</taxon>
        <taxon>Dothideomycetes</taxon>
        <taxon>Dothideomycetidae</taxon>
        <taxon>Capnodiales</taxon>
        <taxon>Piedraiaceae</taxon>
        <taxon>Piedraia</taxon>
    </lineage>
</organism>
<evidence type="ECO:0000313" key="2">
    <source>
        <dbReference type="EMBL" id="KAF2859246.1"/>
    </source>
</evidence>
<gene>
    <name evidence="2" type="ORF">K470DRAFT_265373</name>
</gene>